<gene>
    <name evidence="12" type="primary">PUB17</name>
    <name evidence="12" type="ORF">AXF42_Ash003954</name>
</gene>
<evidence type="ECO:0000256" key="6">
    <source>
        <dbReference type="ARBA" id="ARBA00022786"/>
    </source>
</evidence>
<keyword evidence="4" id="KW-0808">Transferase</keyword>
<dbReference type="InterPro" id="IPR003613">
    <property type="entry name" value="Ubox_domain"/>
</dbReference>
<dbReference type="SUPFAM" id="SSF57850">
    <property type="entry name" value="RING/U-box"/>
    <property type="match status" value="1"/>
</dbReference>
<evidence type="ECO:0000313" key="13">
    <source>
        <dbReference type="Proteomes" id="UP000236161"/>
    </source>
</evidence>
<dbReference type="Pfam" id="PF25598">
    <property type="entry name" value="ARM_PUB"/>
    <property type="match status" value="1"/>
</dbReference>
<dbReference type="InterPro" id="IPR058678">
    <property type="entry name" value="ARM_PUB"/>
</dbReference>
<dbReference type="PANTHER" id="PTHR23315:SF224">
    <property type="entry name" value="U-BOX DOMAIN-CONTAINING PROTEIN 1"/>
    <property type="match status" value="1"/>
</dbReference>
<feature type="domain" description="U-box" evidence="11">
    <location>
        <begin position="324"/>
        <end position="398"/>
    </location>
</feature>
<dbReference type="InterPro" id="IPR013083">
    <property type="entry name" value="Znf_RING/FYVE/PHD"/>
</dbReference>
<dbReference type="SMART" id="SM00504">
    <property type="entry name" value="Ubox"/>
    <property type="match status" value="1"/>
</dbReference>
<dbReference type="STRING" id="1088818.A0A2I0AIE2"/>
<dbReference type="Gene3D" id="1.25.10.10">
    <property type="entry name" value="Leucine-rich Repeat Variant"/>
    <property type="match status" value="2"/>
</dbReference>
<accession>A0A2I0AIE2</accession>
<dbReference type="Proteomes" id="UP000236161">
    <property type="component" value="Unassembled WGS sequence"/>
</dbReference>
<evidence type="ECO:0000256" key="1">
    <source>
        <dbReference type="ARBA" id="ARBA00000900"/>
    </source>
</evidence>
<dbReference type="PROSITE" id="PS51698">
    <property type="entry name" value="U_BOX"/>
    <property type="match status" value="1"/>
</dbReference>
<evidence type="ECO:0000256" key="4">
    <source>
        <dbReference type="ARBA" id="ARBA00022679"/>
    </source>
</evidence>
<dbReference type="EMBL" id="KZ451980">
    <property type="protein sequence ID" value="PKA55317.1"/>
    <property type="molecule type" value="Genomic_DNA"/>
</dbReference>
<reference evidence="12 13" key="1">
    <citation type="journal article" date="2017" name="Nature">
        <title>The Apostasia genome and the evolution of orchids.</title>
        <authorList>
            <person name="Zhang G.Q."/>
            <person name="Liu K.W."/>
            <person name="Li Z."/>
            <person name="Lohaus R."/>
            <person name="Hsiao Y.Y."/>
            <person name="Niu S.C."/>
            <person name="Wang J.Y."/>
            <person name="Lin Y.C."/>
            <person name="Xu Q."/>
            <person name="Chen L.J."/>
            <person name="Yoshida K."/>
            <person name="Fujiwara S."/>
            <person name="Wang Z.W."/>
            <person name="Zhang Y.Q."/>
            <person name="Mitsuda N."/>
            <person name="Wang M."/>
            <person name="Liu G.H."/>
            <person name="Pecoraro L."/>
            <person name="Huang H.X."/>
            <person name="Xiao X.J."/>
            <person name="Lin M."/>
            <person name="Wu X.Y."/>
            <person name="Wu W.L."/>
            <person name="Chen Y.Y."/>
            <person name="Chang S.B."/>
            <person name="Sakamoto S."/>
            <person name="Ohme-Takagi M."/>
            <person name="Yagi M."/>
            <person name="Zeng S.J."/>
            <person name="Shen C.Y."/>
            <person name="Yeh C.M."/>
            <person name="Luo Y.B."/>
            <person name="Tsai W.C."/>
            <person name="Van de Peer Y."/>
            <person name="Liu Z.J."/>
        </authorList>
    </citation>
    <scope>NUCLEOTIDE SEQUENCE [LARGE SCALE GENOMIC DNA]</scope>
    <source>
        <strain evidence="13">cv. Shenzhen</strain>
        <tissue evidence="12">Stem</tissue>
    </source>
</reference>
<comment type="catalytic activity">
    <reaction evidence="1">
        <text>S-ubiquitinyl-[E2 ubiquitin-conjugating enzyme]-L-cysteine + [acceptor protein]-L-lysine = [E2 ubiquitin-conjugating enzyme]-L-cysteine + N(6)-ubiquitinyl-[acceptor protein]-L-lysine.</text>
        <dbReference type="EC" id="2.3.2.27"/>
    </reaction>
</comment>
<dbReference type="PANTHER" id="PTHR23315">
    <property type="entry name" value="U BOX DOMAIN-CONTAINING"/>
    <property type="match status" value="1"/>
</dbReference>
<keyword evidence="6" id="KW-0833">Ubl conjugation pathway</keyword>
<keyword evidence="13" id="KW-1185">Reference proteome</keyword>
<evidence type="ECO:0000256" key="9">
    <source>
        <dbReference type="ARBA" id="ARBA00076227"/>
    </source>
</evidence>
<dbReference type="CDD" id="cd16664">
    <property type="entry name" value="RING-Ubox_PUB"/>
    <property type="match status" value="1"/>
</dbReference>
<dbReference type="InterPro" id="IPR045210">
    <property type="entry name" value="RING-Ubox_PUB"/>
</dbReference>
<organism evidence="12 13">
    <name type="scientific">Apostasia shenzhenica</name>
    <dbReference type="NCBI Taxonomy" id="1088818"/>
    <lineage>
        <taxon>Eukaryota</taxon>
        <taxon>Viridiplantae</taxon>
        <taxon>Streptophyta</taxon>
        <taxon>Embryophyta</taxon>
        <taxon>Tracheophyta</taxon>
        <taxon>Spermatophyta</taxon>
        <taxon>Magnoliopsida</taxon>
        <taxon>Liliopsida</taxon>
        <taxon>Asparagales</taxon>
        <taxon>Orchidaceae</taxon>
        <taxon>Apostasioideae</taxon>
        <taxon>Apostasia</taxon>
    </lineage>
</organism>
<evidence type="ECO:0000256" key="8">
    <source>
        <dbReference type="ARBA" id="ARBA00075465"/>
    </source>
</evidence>
<dbReference type="SUPFAM" id="SSF48371">
    <property type="entry name" value="ARM repeat"/>
    <property type="match status" value="1"/>
</dbReference>
<dbReference type="InterPro" id="IPR057623">
    <property type="entry name" value="PUB12-19-like_N"/>
</dbReference>
<evidence type="ECO:0000256" key="2">
    <source>
        <dbReference type="ARBA" id="ARBA00004906"/>
    </source>
</evidence>
<dbReference type="PROSITE" id="PS50176">
    <property type="entry name" value="ARM_REPEAT"/>
    <property type="match status" value="1"/>
</dbReference>
<dbReference type="EC" id="2.3.2.27" evidence="3"/>
<name>A0A2I0AIE2_9ASPA</name>
<dbReference type="Pfam" id="PF25368">
    <property type="entry name" value="PUB10_N"/>
    <property type="match status" value="1"/>
</dbReference>
<dbReference type="InterPro" id="IPR016024">
    <property type="entry name" value="ARM-type_fold"/>
</dbReference>
<dbReference type="InterPro" id="IPR011989">
    <property type="entry name" value="ARM-like"/>
</dbReference>
<dbReference type="OrthoDB" id="10064100at2759"/>
<protein>
    <recommendedName>
        <fullName evidence="7">U-box domain-containing protein 12</fullName>
        <ecNumber evidence="3">2.3.2.27</ecNumber>
    </recommendedName>
    <alternativeName>
        <fullName evidence="8">Plant U-box protein 12</fullName>
    </alternativeName>
    <alternativeName>
        <fullName evidence="9">RING-type E3 ubiquitin transferase PUB12</fullName>
    </alternativeName>
</protein>
<keyword evidence="5" id="KW-0677">Repeat</keyword>
<dbReference type="FunFam" id="1.25.10.10:FF:000082">
    <property type="entry name" value="RING-type E3 ubiquitin transferase"/>
    <property type="match status" value="1"/>
</dbReference>
<dbReference type="SMART" id="SM00185">
    <property type="entry name" value="ARM"/>
    <property type="match status" value="4"/>
</dbReference>
<evidence type="ECO:0000256" key="10">
    <source>
        <dbReference type="PROSITE-ProRule" id="PRU00259"/>
    </source>
</evidence>
<dbReference type="InterPro" id="IPR000225">
    <property type="entry name" value="Armadillo"/>
</dbReference>
<evidence type="ECO:0000256" key="7">
    <source>
        <dbReference type="ARBA" id="ARBA00074389"/>
    </source>
</evidence>
<evidence type="ECO:0000256" key="5">
    <source>
        <dbReference type="ARBA" id="ARBA00022737"/>
    </source>
</evidence>
<dbReference type="Pfam" id="PF04564">
    <property type="entry name" value="U-box"/>
    <property type="match status" value="1"/>
</dbReference>
<dbReference type="FunFam" id="3.30.40.10:FF:000114">
    <property type="entry name" value="RING-type E3 ubiquitin transferase"/>
    <property type="match status" value="1"/>
</dbReference>
<dbReference type="GO" id="GO:0061630">
    <property type="term" value="F:ubiquitin protein ligase activity"/>
    <property type="evidence" value="ECO:0007669"/>
    <property type="project" value="UniProtKB-EC"/>
</dbReference>
<proteinExistence type="predicted"/>
<evidence type="ECO:0000313" key="12">
    <source>
        <dbReference type="EMBL" id="PKA55317.1"/>
    </source>
</evidence>
<evidence type="ECO:0000259" key="11">
    <source>
        <dbReference type="PROSITE" id="PS51698"/>
    </source>
</evidence>
<sequence length="727" mass="77420">MATKNRNLPLLPLPHPFSLFPSIARSETRGAPMDRPSLPSLSTAGGLTSLSGLLPPASLIESLLLATRELAAFDPLPFLQTRNTTAAIQHARLLSSLLEDLAASGGGGGASLPPSSILCLTELCSVVRRTKALLDDLAAGSLLWTLLNAEAAAKRFHSCTRELAAALDILPLSLLSLSLDVREQVELLHRQAKRADLFLDPRELRLREELFSTMAGDRAASKGFQDFRKAEEILRKTGLRTAAGYQEEIRRLESEIPKQAGTGGLMAVSNINSLIAFVSYARTIIFRCSKSDGAIPRQPAPAPAALSRSSSWSVATAQTQSNFIFPDEFRCPITLDLMKDPVIVASGHTYDRSSISRWLKSGHHTCPKSGQKLLHVALVPNYALKSLMEQWCRDNHLPATMWQKAPAVAAEVHAAGAGAIDHVSETRAAVEAVRMTAEFLVGKLAMGSPETQRQAAYELRLLAKTGMDNRRIIAEAGAIPFLITLLSSGDPQTQENAVTALLNLSIFDNNKTLIMAAGAIDAIVAVLKTGAAMEARENAAAAIFSLSMMEDGKAEIGKRPEAIAGLVGLLREGTASGKRDAATALFSLALHCPNKAAVVAAGAVPVLVELLTDGKAGITDDALAMLALLCGCEEGMREIGRSKAVVAILVDLIRFGSQKGKENAIAVLLGLCRDGGEEMGSRLLMNARSVPSLQSLAASGSPRARRKADALLRLLNRCCSQSNSLHV</sequence>
<comment type="pathway">
    <text evidence="2">Protein modification; protein ubiquitination.</text>
</comment>
<feature type="repeat" description="ARM" evidence="10">
    <location>
        <begin position="477"/>
        <end position="519"/>
    </location>
</feature>
<dbReference type="GO" id="GO:0016567">
    <property type="term" value="P:protein ubiquitination"/>
    <property type="evidence" value="ECO:0007669"/>
    <property type="project" value="UniProtKB-UniPathway"/>
</dbReference>
<dbReference type="UniPathway" id="UPA00143"/>
<evidence type="ECO:0000256" key="3">
    <source>
        <dbReference type="ARBA" id="ARBA00012483"/>
    </source>
</evidence>
<dbReference type="Gene3D" id="3.30.40.10">
    <property type="entry name" value="Zinc/RING finger domain, C3HC4 (zinc finger)"/>
    <property type="match status" value="1"/>
</dbReference>
<dbReference type="AlphaFoldDB" id="A0A2I0AIE2"/>